<feature type="signal peptide" evidence="3">
    <location>
        <begin position="1"/>
        <end position="24"/>
    </location>
</feature>
<name>A0A2K1Q1H6_9GAMM</name>
<sequence>MKKIQTTVVLTTLAAALGAPAAFAQSATTVTTNTAQSESTTATSDSNSGESGQAFIRSELGKTQLKQAGADNKIKDTSGNIRGGYMFNHNIGVEGFYGRYYDKTDKHPGYDGNTKLDGVGAGVVGKVRVGDQARDTGFYASGRTGMMRSSYKQSISADNNGTTTEFSRTSHSNQPYYGVGVGYDISRNTGVGVNYDYFQGKSRSPVTGNKENFNARTVGVDLEHRF</sequence>
<feature type="region of interest" description="Disordered" evidence="2">
    <location>
        <begin position="33"/>
        <end position="52"/>
    </location>
</feature>
<dbReference type="EMBL" id="NPZB01000001">
    <property type="protein sequence ID" value="PNS08777.1"/>
    <property type="molecule type" value="Genomic_DNA"/>
</dbReference>
<organism evidence="5 6">
    <name type="scientific">Solilutibacter silvestris</name>
    <dbReference type="NCBI Taxonomy" id="1645665"/>
    <lineage>
        <taxon>Bacteria</taxon>
        <taxon>Pseudomonadati</taxon>
        <taxon>Pseudomonadota</taxon>
        <taxon>Gammaproteobacteria</taxon>
        <taxon>Lysobacterales</taxon>
        <taxon>Lysobacteraceae</taxon>
        <taxon>Solilutibacter</taxon>
    </lineage>
</organism>
<feature type="compositionally biased region" description="Polar residues" evidence="2">
    <location>
        <begin position="33"/>
        <end position="51"/>
    </location>
</feature>
<feature type="chain" id="PRO_5014378301" evidence="3">
    <location>
        <begin position="25"/>
        <end position="226"/>
    </location>
</feature>
<dbReference type="InterPro" id="IPR027385">
    <property type="entry name" value="Beta-barrel_OMP"/>
</dbReference>
<evidence type="ECO:0000256" key="1">
    <source>
        <dbReference type="ARBA" id="ARBA00022729"/>
    </source>
</evidence>
<comment type="caution">
    <text evidence="5">The sequence shown here is derived from an EMBL/GenBank/DDBJ whole genome shotgun (WGS) entry which is preliminary data.</text>
</comment>
<dbReference type="Proteomes" id="UP000236220">
    <property type="component" value="Unassembled WGS sequence"/>
</dbReference>
<evidence type="ECO:0000313" key="6">
    <source>
        <dbReference type="Proteomes" id="UP000236220"/>
    </source>
</evidence>
<evidence type="ECO:0000259" key="4">
    <source>
        <dbReference type="Pfam" id="PF13505"/>
    </source>
</evidence>
<keyword evidence="6" id="KW-1185">Reference proteome</keyword>
<keyword evidence="1 3" id="KW-0732">Signal</keyword>
<dbReference type="RefSeq" id="WP_103073913.1">
    <property type="nucleotide sequence ID" value="NZ_NPZB01000001.1"/>
</dbReference>
<dbReference type="Gene3D" id="2.40.160.20">
    <property type="match status" value="1"/>
</dbReference>
<dbReference type="InterPro" id="IPR011250">
    <property type="entry name" value="OMP/PagP_B-barrel"/>
</dbReference>
<evidence type="ECO:0000256" key="3">
    <source>
        <dbReference type="SAM" id="SignalP"/>
    </source>
</evidence>
<dbReference type="AlphaFoldDB" id="A0A2K1Q1H6"/>
<protein>
    <submittedName>
        <fullName evidence="5">Outer membrane protein beta-barrel domain</fullName>
    </submittedName>
</protein>
<evidence type="ECO:0000313" key="5">
    <source>
        <dbReference type="EMBL" id="PNS08777.1"/>
    </source>
</evidence>
<reference evidence="5 6" key="1">
    <citation type="submission" date="2017-08" db="EMBL/GenBank/DDBJ databases">
        <title>Lysobacter sylvestris genome.</title>
        <authorList>
            <person name="Zhang D.-C."/>
            <person name="Albuquerque L."/>
            <person name="Franca L."/>
            <person name="Froufe H.J.C."/>
            <person name="Barroso C."/>
            <person name="Egas C."/>
            <person name="Da Costa M."/>
            <person name="Margesin R."/>
        </authorList>
    </citation>
    <scope>NUCLEOTIDE SEQUENCE [LARGE SCALE GENOMIC DNA]</scope>
    <source>
        <strain evidence="5 6">AM20-91</strain>
    </source>
</reference>
<dbReference type="OrthoDB" id="5735897at2"/>
<evidence type="ECO:0000256" key="2">
    <source>
        <dbReference type="SAM" id="MobiDB-lite"/>
    </source>
</evidence>
<accession>A0A2K1Q1H6</accession>
<feature type="domain" description="Outer membrane protein beta-barrel" evidence="4">
    <location>
        <begin position="13"/>
        <end position="226"/>
    </location>
</feature>
<dbReference type="Pfam" id="PF13505">
    <property type="entry name" value="OMP_b-brl"/>
    <property type="match status" value="1"/>
</dbReference>
<gene>
    <name evidence="5" type="ORF">Lysil_0406</name>
</gene>
<dbReference type="SUPFAM" id="SSF56925">
    <property type="entry name" value="OMPA-like"/>
    <property type="match status" value="1"/>
</dbReference>
<proteinExistence type="predicted"/>